<reference evidence="3" key="1">
    <citation type="journal article" date="2011" name="Immunogenetics">
        <title>Defining the Turkey MHC: identification of expressed class I- and class IIB-like genes independent of the MHC-B.</title>
        <authorList>
            <person name="Reed K.M."/>
            <person name="Bauer M.M."/>
            <person name="Monson M.S."/>
            <person name="Benoit B."/>
            <person name="Chaves L.D."/>
            <person name="O'Hare T.H."/>
            <person name="Delany M.E."/>
        </authorList>
    </citation>
    <scope>NUCLEOTIDE SEQUENCE</scope>
</reference>
<feature type="compositionally biased region" description="Basic and acidic residues" evidence="1">
    <location>
        <begin position="305"/>
        <end position="318"/>
    </location>
</feature>
<sequence length="602" mass="65229">RKEAETLKYTEVAAAASVSRQRGEICICGTTSLVSRCLKKGENVAFVLKDIGVLILEGARVQMKFYYDFLEKVCGKANLETAVFKVPWLLDMVVSRVAAAASLTLSGRVVVFPEFQLEFVPKPPPRKPSKASGEVPGEGKQEKAGGLPPLVQSKKGKIPELPPLPGRLSITSREGTCSGKGTRVDQKSSVSSQVPVIPAVSSARKMAVPSKTQGEGTTKSTAPPMGPATKAHRCKEEQGAVKPALTSQGQHKLPAQAKAPGTGRTHGVEPQRCIEERGAVKSVLTNQGQHKLPAQAKAPGTGRTHRVEPQRCKEERGAVKPVLTSQLQGKHTDKAPAQGSGRAQAVESRWFTKQGAVKPALTSPFQGKLIATAKPSEMRPAQAMRAQRCKEEERGAVKPALTSQFLGKYPARVPAPEAGRARAVASQSIRERRGAEKICDGTVLDTDKEKLSRPHGAQAPMIIPKIVIQSPSSSEHSLPEEPIYDTNFLMPPPRFCKRRRARKSVSLSSVDTPNAPGPTIWQHLEGPAKREAALGQRGDFLSSSSLLHVPEYSQSRDCESTRKTLRADAVEQDKQDVKARLRTKDFSRRREEQKERLTAQSG</sequence>
<feature type="region of interest" description="Disordered" evidence="1">
    <location>
        <begin position="551"/>
        <end position="602"/>
    </location>
</feature>
<feature type="compositionally biased region" description="Basic and acidic residues" evidence="1">
    <location>
        <begin position="554"/>
        <end position="602"/>
    </location>
</feature>
<dbReference type="AlphaFoldDB" id="G4VXP9"/>
<protein>
    <recommendedName>
        <fullName evidence="2">CCDC81 HU domain-containing protein</fullName>
    </recommendedName>
</protein>
<dbReference type="InterPro" id="IPR040673">
    <property type="entry name" value="CCDC81_HU_dom_2"/>
</dbReference>
<dbReference type="PANTHER" id="PTHR14362:SF2">
    <property type="entry name" value="COILED-COIL DOMAIN-CONTAINING PROTEIN 81"/>
    <property type="match status" value="1"/>
</dbReference>
<feature type="domain" description="CCDC81 HU" evidence="2">
    <location>
        <begin position="4"/>
        <end position="74"/>
    </location>
</feature>
<dbReference type="EMBL" id="HM851444">
    <property type="protein sequence ID" value="ADT65178.1"/>
    <property type="molecule type" value="Genomic_DNA"/>
</dbReference>
<dbReference type="GO" id="GO:0005815">
    <property type="term" value="C:microtubule organizing center"/>
    <property type="evidence" value="ECO:0007669"/>
    <property type="project" value="TreeGrafter"/>
</dbReference>
<accession>G4VXP9</accession>
<evidence type="ECO:0000256" key="1">
    <source>
        <dbReference type="SAM" id="MobiDB-lite"/>
    </source>
</evidence>
<evidence type="ECO:0000259" key="2">
    <source>
        <dbReference type="Pfam" id="PF18289"/>
    </source>
</evidence>
<dbReference type="Pfam" id="PF18289">
    <property type="entry name" value="HU-CCDC81_euk_2"/>
    <property type="match status" value="1"/>
</dbReference>
<dbReference type="PANTHER" id="PTHR14362">
    <property type="entry name" value="COILED-COIL DOMAIN-CONTAINING PROTEIN 81"/>
    <property type="match status" value="1"/>
</dbReference>
<proteinExistence type="predicted"/>
<feature type="non-terminal residue" evidence="3">
    <location>
        <position position="1"/>
    </location>
</feature>
<feature type="region of interest" description="Disordered" evidence="1">
    <location>
        <begin position="122"/>
        <end position="347"/>
    </location>
</feature>
<feature type="compositionally biased region" description="Basic and acidic residues" evidence="1">
    <location>
        <begin position="266"/>
        <end position="279"/>
    </location>
</feature>
<feature type="region of interest" description="Disordered" evidence="1">
    <location>
        <begin position="500"/>
        <end position="522"/>
    </location>
</feature>
<feature type="compositionally biased region" description="Polar residues" evidence="1">
    <location>
        <begin position="210"/>
        <end position="221"/>
    </location>
</feature>
<dbReference type="InterPro" id="IPR026295">
    <property type="entry name" value="CCD81"/>
</dbReference>
<evidence type="ECO:0000313" key="3">
    <source>
        <dbReference type="EMBL" id="ADT65178.1"/>
    </source>
</evidence>
<name>G4VXP9_MELGA</name>
<feature type="region of interest" description="Disordered" evidence="1">
    <location>
        <begin position="371"/>
        <end position="396"/>
    </location>
</feature>
<organism evidence="3">
    <name type="scientific">Meleagris gallopavo</name>
    <name type="common">Wild turkey</name>
    <dbReference type="NCBI Taxonomy" id="9103"/>
    <lineage>
        <taxon>Eukaryota</taxon>
        <taxon>Metazoa</taxon>
        <taxon>Chordata</taxon>
        <taxon>Craniata</taxon>
        <taxon>Vertebrata</taxon>
        <taxon>Euteleostomi</taxon>
        <taxon>Archelosauria</taxon>
        <taxon>Archosauria</taxon>
        <taxon>Dinosauria</taxon>
        <taxon>Saurischia</taxon>
        <taxon>Theropoda</taxon>
        <taxon>Coelurosauria</taxon>
        <taxon>Aves</taxon>
        <taxon>Neognathae</taxon>
        <taxon>Galloanserae</taxon>
        <taxon>Galliformes</taxon>
        <taxon>Phasianidae</taxon>
        <taxon>Meleagridinae</taxon>
        <taxon>Meleagris</taxon>
    </lineage>
</organism>